<sequence length="690" mass="78371">MTAATNILQFDLRPSTKLSSDDIYEYAHLLGALSGLANRDAPRLFTIYGDSDIRWLSYMSSIDWPEDANYTVVSSIADLVRYFSDDIKGVVLYDPNVPATSNLASTASGVYNLLPICYRPTSDSLYTQLVQSGPRLPVQVNFVNMFSGNVTGSAKTDAYIWAAEYFLASGLADGTHLGYYIDKWWSQSSKAPQAVFESLAVNHDWIIKNRGFVFDLSPWDDEAPNDDPHQPVGNDYKALISILQKAYQQHNGTKFSTVSGFVPWLFKYVDEKHGGVPSEWRMTHVMSAFNVIIDADACCLDSFANAAFYSHYASNQTQRRFVQNSLPSREELIERGLLNEENIVTNRTYILYYGGDYDSAAWFANEFKNLWDDPKRGSVPVAWAVNPNLYDRFPLLHSYLYRTRTANDFFVSGDSGSGYLNPTQLFEPRMFSGLPRADALWIDRNRYYFNKFNIKHTGFVVNGDAGPLTNQSDLMYTKFSPLGFTRQQGYTTLGETALIPGTRVPSFTETDLTDGSEVQQILSCYRAQTVRFVVFRGILRSATNYANITENVEKLQPNITFVDPYTFALLARIYLSKDPMVNNDLVSYVDDNLPRVVRKGDIITANFSIRNEGWNTLNNLRLKLTFACNMIYVFDWNTEIKHGDIQTASYQFQVECKQAGDYQVIYQLFRDETSFEEYGNVPWISSVQLI</sequence>
<organism evidence="2 3">
    <name type="scientific">Adineta ricciae</name>
    <name type="common">Rotifer</name>
    <dbReference type="NCBI Taxonomy" id="249248"/>
    <lineage>
        <taxon>Eukaryota</taxon>
        <taxon>Metazoa</taxon>
        <taxon>Spiralia</taxon>
        <taxon>Gnathifera</taxon>
        <taxon>Rotifera</taxon>
        <taxon>Eurotatoria</taxon>
        <taxon>Bdelloidea</taxon>
        <taxon>Adinetida</taxon>
        <taxon>Adinetidae</taxon>
        <taxon>Adineta</taxon>
    </lineage>
</organism>
<dbReference type="PANTHER" id="PTHR37321">
    <property type="entry name" value="EXPORTED PROTEIN-RELATED"/>
    <property type="match status" value="1"/>
</dbReference>
<dbReference type="EMBL" id="CAJNOR010000839">
    <property type="protein sequence ID" value="CAF1018840.1"/>
    <property type="molecule type" value="Genomic_DNA"/>
</dbReference>
<dbReference type="InterPro" id="IPR025832">
    <property type="entry name" value="GxGYxYP_C"/>
</dbReference>
<dbReference type="Pfam" id="PF14323">
    <property type="entry name" value="GxGYxYP_C"/>
    <property type="match status" value="1"/>
</dbReference>
<gene>
    <name evidence="2" type="ORF">XAT740_LOCUS14122</name>
</gene>
<protein>
    <recommendedName>
        <fullName evidence="1">GxGYxYP putative glycoside hydrolase C-terminal domain-containing protein</fullName>
    </recommendedName>
</protein>
<evidence type="ECO:0000313" key="3">
    <source>
        <dbReference type="Proteomes" id="UP000663828"/>
    </source>
</evidence>
<name>A0A814I673_ADIRI</name>
<evidence type="ECO:0000259" key="1">
    <source>
        <dbReference type="Pfam" id="PF14323"/>
    </source>
</evidence>
<dbReference type="Proteomes" id="UP000663828">
    <property type="component" value="Unassembled WGS sequence"/>
</dbReference>
<keyword evidence="3" id="KW-1185">Reference proteome</keyword>
<dbReference type="AlphaFoldDB" id="A0A814I673"/>
<evidence type="ECO:0000313" key="2">
    <source>
        <dbReference type="EMBL" id="CAF1018840.1"/>
    </source>
</evidence>
<dbReference type="InterPro" id="IPR038410">
    <property type="entry name" value="GxGYxYP_C_sf"/>
</dbReference>
<accession>A0A814I673</accession>
<dbReference type="Gene3D" id="3.20.20.490">
    <property type="entry name" value="GxGYxYP glycoside hydrolase, C-terminal domain"/>
    <property type="match status" value="1"/>
</dbReference>
<comment type="caution">
    <text evidence="2">The sequence shown here is derived from an EMBL/GenBank/DDBJ whole genome shotgun (WGS) entry which is preliminary data.</text>
</comment>
<reference evidence="2" key="1">
    <citation type="submission" date="2021-02" db="EMBL/GenBank/DDBJ databases">
        <authorList>
            <person name="Nowell W R."/>
        </authorList>
    </citation>
    <scope>NUCLEOTIDE SEQUENCE</scope>
</reference>
<dbReference type="PANTHER" id="PTHR37321:SF1">
    <property type="entry name" value="EXPORTED PROTEIN"/>
    <property type="match status" value="1"/>
</dbReference>
<proteinExistence type="predicted"/>
<feature type="domain" description="GxGYxYP putative glycoside hydrolase C-terminal" evidence="1">
    <location>
        <begin position="348"/>
        <end position="572"/>
    </location>
</feature>